<feature type="repeat" description="WD" evidence="3">
    <location>
        <begin position="16"/>
        <end position="57"/>
    </location>
</feature>
<dbReference type="InterPro" id="IPR015943">
    <property type="entry name" value="WD40/YVTN_repeat-like_dom_sf"/>
</dbReference>
<dbReference type="GO" id="GO:1990234">
    <property type="term" value="C:transferase complex"/>
    <property type="evidence" value="ECO:0007669"/>
    <property type="project" value="UniProtKB-ARBA"/>
</dbReference>
<dbReference type="Gene3D" id="2.130.10.10">
    <property type="entry name" value="YVTN repeat-like/Quinoprotein amine dehydrogenase"/>
    <property type="match status" value="2"/>
</dbReference>
<feature type="transmembrane region" description="Helical" evidence="4">
    <location>
        <begin position="351"/>
        <end position="374"/>
    </location>
</feature>
<dbReference type="SMART" id="SM00320">
    <property type="entry name" value="WD40"/>
    <property type="match status" value="5"/>
</dbReference>
<dbReference type="EMBL" id="KQ086717">
    <property type="protein sequence ID" value="KLO04090.1"/>
    <property type="molecule type" value="Genomic_DNA"/>
</dbReference>
<keyword evidence="6" id="KW-1185">Reference proteome</keyword>
<keyword evidence="4" id="KW-0472">Membrane</keyword>
<dbReference type="InterPro" id="IPR001680">
    <property type="entry name" value="WD40_rpt"/>
</dbReference>
<evidence type="ECO:0000256" key="2">
    <source>
        <dbReference type="ARBA" id="ARBA00022737"/>
    </source>
</evidence>
<dbReference type="InterPro" id="IPR036322">
    <property type="entry name" value="WD40_repeat_dom_sf"/>
</dbReference>
<organism evidence="5 6">
    <name type="scientific">Schizopora paradoxa</name>
    <dbReference type="NCBI Taxonomy" id="27342"/>
    <lineage>
        <taxon>Eukaryota</taxon>
        <taxon>Fungi</taxon>
        <taxon>Dikarya</taxon>
        <taxon>Basidiomycota</taxon>
        <taxon>Agaricomycotina</taxon>
        <taxon>Agaricomycetes</taxon>
        <taxon>Hymenochaetales</taxon>
        <taxon>Schizoporaceae</taxon>
        <taxon>Schizopora</taxon>
    </lineage>
</organism>
<dbReference type="InParanoid" id="A0A0H2QX00"/>
<dbReference type="STRING" id="27342.A0A0H2QX00"/>
<evidence type="ECO:0000313" key="5">
    <source>
        <dbReference type="EMBL" id="KLO04090.1"/>
    </source>
</evidence>
<evidence type="ECO:0000256" key="1">
    <source>
        <dbReference type="ARBA" id="ARBA00022574"/>
    </source>
</evidence>
<evidence type="ECO:0000256" key="4">
    <source>
        <dbReference type="SAM" id="Phobius"/>
    </source>
</evidence>
<dbReference type="PANTHER" id="PTHR22847:SF637">
    <property type="entry name" value="WD REPEAT DOMAIN 5B"/>
    <property type="match status" value="1"/>
</dbReference>
<keyword evidence="4" id="KW-1133">Transmembrane helix</keyword>
<dbReference type="AlphaFoldDB" id="A0A0H2QX00"/>
<proteinExistence type="predicted"/>
<name>A0A0H2QX00_9AGAM</name>
<dbReference type="OrthoDB" id="3267146at2759"/>
<dbReference type="PANTHER" id="PTHR22847">
    <property type="entry name" value="WD40 REPEAT PROTEIN"/>
    <property type="match status" value="1"/>
</dbReference>
<protein>
    <submittedName>
        <fullName evidence="5">WD40 repeat-like protein</fullName>
    </submittedName>
</protein>
<dbReference type="PROSITE" id="PS50082">
    <property type="entry name" value="WD_REPEATS_2"/>
    <property type="match status" value="1"/>
</dbReference>
<dbReference type="PROSITE" id="PS00678">
    <property type="entry name" value="WD_REPEATS_1"/>
    <property type="match status" value="1"/>
</dbReference>
<keyword evidence="1 3" id="KW-0853">WD repeat</keyword>
<dbReference type="Pfam" id="PF00400">
    <property type="entry name" value="WD40"/>
    <property type="match status" value="1"/>
</dbReference>
<reference evidence="5 6" key="1">
    <citation type="submission" date="2015-04" db="EMBL/GenBank/DDBJ databases">
        <title>Complete genome sequence of Schizopora paradoxa KUC8140, a cosmopolitan wood degrader in East Asia.</title>
        <authorList>
            <consortium name="DOE Joint Genome Institute"/>
            <person name="Min B."/>
            <person name="Park H."/>
            <person name="Jang Y."/>
            <person name="Kim J.-J."/>
            <person name="Kim K.H."/>
            <person name="Pangilinan J."/>
            <person name="Lipzen A."/>
            <person name="Riley R."/>
            <person name="Grigoriev I.V."/>
            <person name="Spatafora J.W."/>
            <person name="Choi I.-G."/>
        </authorList>
    </citation>
    <scope>NUCLEOTIDE SEQUENCE [LARGE SCALE GENOMIC DNA]</scope>
    <source>
        <strain evidence="5 6">KUC8140</strain>
    </source>
</reference>
<evidence type="ECO:0000313" key="6">
    <source>
        <dbReference type="Proteomes" id="UP000053477"/>
    </source>
</evidence>
<dbReference type="Proteomes" id="UP000053477">
    <property type="component" value="Unassembled WGS sequence"/>
</dbReference>
<keyword evidence="4" id="KW-0812">Transmembrane</keyword>
<dbReference type="InterPro" id="IPR019775">
    <property type="entry name" value="WD40_repeat_CS"/>
</dbReference>
<dbReference type="SUPFAM" id="SSF50978">
    <property type="entry name" value="WD40 repeat-like"/>
    <property type="match status" value="1"/>
</dbReference>
<dbReference type="PROSITE" id="PS50294">
    <property type="entry name" value="WD_REPEATS_REGION"/>
    <property type="match status" value="1"/>
</dbReference>
<sequence length="489" mass="53700">MKREDQQQSIVKDRTLAGHKSGIQCVAISPDGSKLLSGDDDAWLFLWDVKTGEIIQKLSTPFHGAIGAVVWAPRERDSMAFVIGCADGSIHLYQEQLNTRVPFQFVSVVESPGPIEDLAYDQAHQRVASVGGGALQVWKISDVGSLTPVKEDPVHKSVVAKNVTFIDDGASVVAFYLESHEISCYTVEPWDLKWSKIVPTRIGHACICFADGAFLFITNLLDGVDQYRFPSMEKVQSFTHPISMNLPLQVATAARGQWVVSGGDSGFVRVYSRRTGQILQVLDHCDKAQAVQVVATHEFEDKTLIVTGSSSEGESDLQVWFERVDPPHLPGAFTDSGRTNDANFLTTAKAIVIYAFLAVFLMQLIMIGSIYLFWPEIKTIIEALLRKSTTASDASSIGLAPTQVSDIHFSVNTRGFQQEAANVFQQDKTPQDIEEQVRFGVRPSAITSSVPTFTLSDYVAATSSIEGIHTIPLVENRELVHVSAVEQQI</sequence>
<evidence type="ECO:0000256" key="3">
    <source>
        <dbReference type="PROSITE-ProRule" id="PRU00221"/>
    </source>
</evidence>
<keyword evidence="2" id="KW-0677">Repeat</keyword>
<gene>
    <name evidence="5" type="ORF">SCHPADRAFT_1003401</name>
</gene>
<accession>A0A0H2QX00</accession>